<proteinExistence type="predicted"/>
<evidence type="ECO:0000313" key="2">
    <source>
        <dbReference type="Proteomes" id="UP000184480"/>
    </source>
</evidence>
<sequence>MFKRKDSDIKTKVSIIQTILSCANCDKTIKKNS</sequence>
<dbReference type="STRING" id="1346286.SAMN05444362_10270"/>
<dbReference type="EMBL" id="FQUC01000002">
    <property type="protein sequence ID" value="SHE73819.1"/>
    <property type="molecule type" value="Genomic_DNA"/>
</dbReference>
<dbReference type="AlphaFoldDB" id="A0A1M4VY00"/>
<dbReference type="Proteomes" id="UP000184480">
    <property type="component" value="Unassembled WGS sequence"/>
</dbReference>
<gene>
    <name evidence="1" type="ORF">SAMN05444362_10270</name>
</gene>
<evidence type="ECO:0000313" key="1">
    <source>
        <dbReference type="EMBL" id="SHE73819.1"/>
    </source>
</evidence>
<organism evidence="1 2">
    <name type="scientific">Dysgonomonas macrotermitis</name>
    <dbReference type="NCBI Taxonomy" id="1346286"/>
    <lineage>
        <taxon>Bacteria</taxon>
        <taxon>Pseudomonadati</taxon>
        <taxon>Bacteroidota</taxon>
        <taxon>Bacteroidia</taxon>
        <taxon>Bacteroidales</taxon>
        <taxon>Dysgonomonadaceae</taxon>
        <taxon>Dysgonomonas</taxon>
    </lineage>
</organism>
<protein>
    <submittedName>
        <fullName evidence="1">Uncharacterized protein</fullName>
    </submittedName>
</protein>
<reference evidence="2" key="1">
    <citation type="submission" date="2016-11" db="EMBL/GenBank/DDBJ databases">
        <authorList>
            <person name="Varghese N."/>
            <person name="Submissions S."/>
        </authorList>
    </citation>
    <scope>NUCLEOTIDE SEQUENCE [LARGE SCALE GENOMIC DNA]</scope>
    <source>
        <strain evidence="2">DSM 27370</strain>
    </source>
</reference>
<accession>A0A1M4VY00</accession>
<keyword evidence="2" id="KW-1185">Reference proteome</keyword>
<name>A0A1M4VY00_9BACT</name>